<comment type="caution">
    <text evidence="5">Lacks conserved residue(s) required for the propagation of feature annotation.</text>
</comment>
<dbReference type="CDD" id="cd07478">
    <property type="entry name" value="Peptidases_S8_CspA-like"/>
    <property type="match status" value="1"/>
</dbReference>
<comment type="caution">
    <text evidence="7">The sequence shown here is derived from an EMBL/GenBank/DDBJ whole genome shotgun (WGS) entry which is preliminary data.</text>
</comment>
<dbReference type="PROSITE" id="PS51892">
    <property type="entry name" value="SUBTILASE"/>
    <property type="match status" value="1"/>
</dbReference>
<keyword evidence="3" id="KW-0378">Hydrolase</keyword>
<protein>
    <submittedName>
        <fullName evidence="7">S8 family peptidase</fullName>
    </submittedName>
</protein>
<dbReference type="InterPro" id="IPR017310">
    <property type="entry name" value="Pept_S8A_subtilisin_clostridia"/>
</dbReference>
<dbReference type="EMBL" id="JACSQB010000110">
    <property type="protein sequence ID" value="MBD8048042.1"/>
    <property type="molecule type" value="Genomic_DNA"/>
</dbReference>
<evidence type="ECO:0000256" key="1">
    <source>
        <dbReference type="ARBA" id="ARBA00011073"/>
    </source>
</evidence>
<evidence type="ECO:0000256" key="3">
    <source>
        <dbReference type="ARBA" id="ARBA00022801"/>
    </source>
</evidence>
<dbReference type="PRINTS" id="PR00723">
    <property type="entry name" value="SUBTILISIN"/>
</dbReference>
<dbReference type="Proteomes" id="UP000627166">
    <property type="component" value="Unassembled WGS sequence"/>
</dbReference>
<dbReference type="RefSeq" id="WP_191740999.1">
    <property type="nucleotide sequence ID" value="NZ_JACSQB010000110.1"/>
</dbReference>
<evidence type="ECO:0000256" key="4">
    <source>
        <dbReference type="ARBA" id="ARBA00022825"/>
    </source>
</evidence>
<dbReference type="InterPro" id="IPR000209">
    <property type="entry name" value="Peptidase_S8/S53_dom"/>
</dbReference>
<gene>
    <name evidence="7" type="ORF">H9637_13530</name>
</gene>
<evidence type="ECO:0000313" key="7">
    <source>
        <dbReference type="EMBL" id="MBD8048042.1"/>
    </source>
</evidence>
<keyword evidence="8" id="KW-1185">Reference proteome</keyword>
<name>A0ABR8YV73_9CLOT</name>
<dbReference type="PANTHER" id="PTHR43806:SF11">
    <property type="entry name" value="CEREVISIN-RELATED"/>
    <property type="match status" value="1"/>
</dbReference>
<dbReference type="InterPro" id="IPR050131">
    <property type="entry name" value="Peptidase_S8_subtilisin-like"/>
</dbReference>
<evidence type="ECO:0000256" key="5">
    <source>
        <dbReference type="PROSITE-ProRule" id="PRU01240"/>
    </source>
</evidence>
<feature type="domain" description="Peptidase S8/S53" evidence="6">
    <location>
        <begin position="104"/>
        <end position="301"/>
    </location>
</feature>
<proteinExistence type="inferred from homology"/>
<evidence type="ECO:0000313" key="8">
    <source>
        <dbReference type="Proteomes" id="UP000627166"/>
    </source>
</evidence>
<dbReference type="PROSITE" id="PS00136">
    <property type="entry name" value="SUBTILASE_ASP"/>
    <property type="match status" value="1"/>
</dbReference>
<organism evidence="7 8">
    <name type="scientific">Clostridium faecium</name>
    <dbReference type="NCBI Taxonomy" id="2762223"/>
    <lineage>
        <taxon>Bacteria</taxon>
        <taxon>Bacillati</taxon>
        <taxon>Bacillota</taxon>
        <taxon>Clostridia</taxon>
        <taxon>Eubacteriales</taxon>
        <taxon>Clostridiaceae</taxon>
        <taxon>Clostridium</taxon>
    </lineage>
</organism>
<dbReference type="InterPro" id="IPR015500">
    <property type="entry name" value="Peptidase_S8_subtilisin-rel"/>
</dbReference>
<reference evidence="7 8" key="1">
    <citation type="submission" date="2020-08" db="EMBL/GenBank/DDBJ databases">
        <title>A Genomic Blueprint of the Chicken Gut Microbiome.</title>
        <authorList>
            <person name="Gilroy R."/>
            <person name="Ravi A."/>
            <person name="Getino M."/>
            <person name="Pursley I."/>
            <person name="Horton D.L."/>
            <person name="Alikhan N.-F."/>
            <person name="Baker D."/>
            <person name="Gharbi K."/>
            <person name="Hall N."/>
            <person name="Watson M."/>
            <person name="Adriaenssens E.M."/>
            <person name="Foster-Nyarko E."/>
            <person name="Jarju S."/>
            <person name="Secka A."/>
            <person name="Antonio M."/>
            <person name="Oren A."/>
            <person name="Chaudhuri R."/>
            <person name="La Ragione R.M."/>
            <person name="Hildebrand F."/>
            <person name="Pallen M.J."/>
        </authorList>
    </citation>
    <scope>NUCLEOTIDE SEQUENCE [LARGE SCALE GENOMIC DNA]</scope>
    <source>
        <strain evidence="7 8">N37</strain>
    </source>
</reference>
<keyword evidence="2" id="KW-0645">Protease</keyword>
<dbReference type="PANTHER" id="PTHR43806">
    <property type="entry name" value="PEPTIDASE S8"/>
    <property type="match status" value="1"/>
</dbReference>
<comment type="similarity">
    <text evidence="1 5">Belongs to the peptidase S8 family.</text>
</comment>
<evidence type="ECO:0000256" key="2">
    <source>
        <dbReference type="ARBA" id="ARBA00022670"/>
    </source>
</evidence>
<sequence length="524" mass="58408">MIREVKANECKSLYLSDEYENYIADYNGNIVEEMSKIDYACAIFAEPYYAILWVKKGKVYDLLREVKSITSIDIDKLYSLSSISPINAANISDFYKNPYLSLRGNGVIVGMIDTGIDYLNEEFMTEDNKTRILNIWDQTIQSENPPENFPYGTEYSREQINEAIDAKNRGENPYNIVPHVDDVGHGTETAGIIGGGGRRGIIGVAPECEFAIVKLKEANKSLLENYPKSDVNIPEYQSSDIVLALKYLYNFQAKLNKPMVICVALGTNYGGHDGSSVVERFIDHISQRHGIIVVGGTGNEGDAANHINGRLLESGELEVVEFSVGEEQLGIEMNFWFHKPDKVAIGIVSPSGEAVERVPYKIGGPQEIKFILEQTTVTVTYYLPEDIIGDEHVSISFKDVKEGIWQIRLIGDYIVNGEYNAFATAVLTGAVALILQWGIVMGNKSVLYAPSITTYLISGVKGRTGEMHPNPIWGYGMLDLIKVFQNIRSIDKSAIKKQSIVQFTNNVFIRIPEGIYNSLNNNIF</sequence>
<dbReference type="PIRSF" id="PIRSF037894">
    <property type="entry name" value="Subtilisin_rel_CspABC"/>
    <property type="match status" value="1"/>
</dbReference>
<dbReference type="SUPFAM" id="SSF52743">
    <property type="entry name" value="Subtilisin-like"/>
    <property type="match status" value="1"/>
</dbReference>
<keyword evidence="4" id="KW-0720">Serine protease</keyword>
<dbReference type="Pfam" id="PF00082">
    <property type="entry name" value="Peptidase_S8"/>
    <property type="match status" value="1"/>
</dbReference>
<dbReference type="InterPro" id="IPR036852">
    <property type="entry name" value="Peptidase_S8/S53_dom_sf"/>
</dbReference>
<dbReference type="Gene3D" id="3.40.50.200">
    <property type="entry name" value="Peptidase S8/S53 domain"/>
    <property type="match status" value="1"/>
</dbReference>
<dbReference type="InterPro" id="IPR034045">
    <property type="entry name" value="Pep_S8_CspA-like"/>
</dbReference>
<evidence type="ECO:0000259" key="6">
    <source>
        <dbReference type="Pfam" id="PF00082"/>
    </source>
</evidence>
<dbReference type="InterPro" id="IPR023827">
    <property type="entry name" value="Peptidase_S8_Asp-AS"/>
</dbReference>
<accession>A0ABR8YV73</accession>